<evidence type="ECO:0000313" key="5">
    <source>
        <dbReference type="Proteomes" id="UP001139721"/>
    </source>
</evidence>
<accession>A0A9X2IBH5</accession>
<dbReference type="SUPFAM" id="SSF55729">
    <property type="entry name" value="Acyl-CoA N-acyltransferases (Nat)"/>
    <property type="match status" value="2"/>
</dbReference>
<dbReference type="PROSITE" id="PS51186">
    <property type="entry name" value="GNAT"/>
    <property type="match status" value="2"/>
</dbReference>
<dbReference type="PANTHER" id="PTHR43877">
    <property type="entry name" value="AMINOALKYLPHOSPHONATE N-ACETYLTRANSFERASE-RELATED-RELATED"/>
    <property type="match status" value="1"/>
</dbReference>
<evidence type="ECO:0000313" key="4">
    <source>
        <dbReference type="EMBL" id="MCL9682778.1"/>
    </source>
</evidence>
<dbReference type="EC" id="2.3.1.-" evidence="4"/>
<dbReference type="GO" id="GO:0016747">
    <property type="term" value="F:acyltransferase activity, transferring groups other than amino-acyl groups"/>
    <property type="evidence" value="ECO:0007669"/>
    <property type="project" value="InterPro"/>
</dbReference>
<dbReference type="InterPro" id="IPR016181">
    <property type="entry name" value="Acyl_CoA_acyltransferase"/>
</dbReference>
<gene>
    <name evidence="4" type="ORF">LOX96_01595</name>
</gene>
<evidence type="ECO:0000259" key="3">
    <source>
        <dbReference type="PROSITE" id="PS51186"/>
    </source>
</evidence>
<dbReference type="CDD" id="cd04301">
    <property type="entry name" value="NAT_SF"/>
    <property type="match status" value="1"/>
</dbReference>
<protein>
    <submittedName>
        <fullName evidence="4">GNAT family N-acetyltransferase</fullName>
        <ecNumber evidence="4">2.3.1.-</ecNumber>
    </submittedName>
</protein>
<dbReference type="Pfam" id="PF00583">
    <property type="entry name" value="Acetyltransf_1"/>
    <property type="match status" value="2"/>
</dbReference>
<name>A0A9X2IBH5_9GAMM</name>
<dbReference type="PANTHER" id="PTHR43877:SF1">
    <property type="entry name" value="ACETYLTRANSFERASE"/>
    <property type="match status" value="1"/>
</dbReference>
<dbReference type="Proteomes" id="UP001139721">
    <property type="component" value="Unassembled WGS sequence"/>
</dbReference>
<feature type="domain" description="N-acetyltransferase" evidence="3">
    <location>
        <begin position="160"/>
        <end position="317"/>
    </location>
</feature>
<comment type="caution">
    <text evidence="4">The sequence shown here is derived from an EMBL/GenBank/DDBJ whole genome shotgun (WGS) entry which is preliminary data.</text>
</comment>
<dbReference type="AlphaFoldDB" id="A0A9X2IBH5"/>
<dbReference type="InterPro" id="IPR000182">
    <property type="entry name" value="GNAT_dom"/>
</dbReference>
<feature type="domain" description="N-acetyltransferase" evidence="3">
    <location>
        <begin position="3"/>
        <end position="163"/>
    </location>
</feature>
<sequence length="317" mass="35908">MSFIIKEATLEDLPTILTLISQSTNERRLSIETAVPLLKQMKSYPDYKLFIITEEKRIIGTFSLLIMDNLAHQGTPSGIIDNLVLDVKRNQQGIRQAVMDFAIQHCRDRKCYKLTLSNDELITEELSDFEHHGKCFVVDFESKARKDRKNTLFISIITSLKIREATEEDLPEILNLYAQPDMDDGNILSPQQAIDLYKKMRSYPNYKIFVSLSEGAVVGTFALLIAPDLIHDGKCLAIIEDVMVSPKTQGKGIGKFMMNFAMHTCDDLGCYKMALSSNLKRETAHNFYKSLGFDQIGASFLIKPRPELKVESVPAKM</sequence>
<reference evidence="4" key="1">
    <citation type="submission" date="2021-11" db="EMBL/GenBank/DDBJ databases">
        <title>Legionella maioricencis sp. nov., a new species isolated from hot water samples in Mallorca.</title>
        <authorList>
            <person name="Crespi S."/>
            <person name="Drasar V."/>
            <person name="Salva-Serra F."/>
            <person name="Jaen-Luchoro D."/>
            <person name="Pineiro-Iglesias B."/>
            <person name="Aliaga F."/>
            <person name="Fernandez-Juarez V."/>
            <person name="Coll G."/>
            <person name="Moore E.R.B."/>
            <person name="Bennasar-Figueras A."/>
        </authorList>
    </citation>
    <scope>NUCLEOTIDE SEQUENCE</scope>
    <source>
        <strain evidence="4">HCPI-6</strain>
    </source>
</reference>
<dbReference type="RefSeq" id="WP_250420788.1">
    <property type="nucleotide sequence ID" value="NZ_JAJKBJ010000001.1"/>
</dbReference>
<dbReference type="Gene3D" id="3.40.630.30">
    <property type="match status" value="2"/>
</dbReference>
<dbReference type="InterPro" id="IPR050832">
    <property type="entry name" value="Bact_Acetyltransf"/>
</dbReference>
<evidence type="ECO:0000256" key="1">
    <source>
        <dbReference type="ARBA" id="ARBA00022679"/>
    </source>
</evidence>
<organism evidence="4 5">
    <name type="scientific">Legionella maioricensis</name>
    <dbReference type="NCBI Taxonomy" id="2896528"/>
    <lineage>
        <taxon>Bacteria</taxon>
        <taxon>Pseudomonadati</taxon>
        <taxon>Pseudomonadota</taxon>
        <taxon>Gammaproteobacteria</taxon>
        <taxon>Legionellales</taxon>
        <taxon>Legionellaceae</taxon>
        <taxon>Legionella</taxon>
    </lineage>
</organism>
<keyword evidence="1 4" id="KW-0808">Transferase</keyword>
<keyword evidence="5" id="KW-1185">Reference proteome</keyword>
<proteinExistence type="predicted"/>
<dbReference type="EMBL" id="JAJKBJ010000001">
    <property type="protein sequence ID" value="MCL9682778.1"/>
    <property type="molecule type" value="Genomic_DNA"/>
</dbReference>
<evidence type="ECO:0000256" key="2">
    <source>
        <dbReference type="ARBA" id="ARBA00023315"/>
    </source>
</evidence>
<keyword evidence="2 4" id="KW-0012">Acyltransferase</keyword>